<dbReference type="InterPro" id="IPR005881">
    <property type="entry name" value="Ser_O-AcTrfase"/>
</dbReference>
<keyword evidence="1 4" id="KW-0808">Transferase</keyword>
<dbReference type="PANTHER" id="PTHR42811">
    <property type="entry name" value="SERINE ACETYLTRANSFERASE"/>
    <property type="match status" value="1"/>
</dbReference>
<sequence length="198" mass="22381">MFRNELMESVGLIALIKEDFNNHRRDWTLPGFRALAIYRYGTWARTRRFYLARAFFSIIYIFLNRFVRNIYGIEIYHTAKIGRRLHIGHQGCIVIHQYATIGDDCVVRQGVTLGIAGIERGETGSEHAPILGDRVDIGVGAVIIGRVNIGDDVNIGPNAVVLTDVRANMTVMAPPPRMMSRMTLARPNIDDEKLNLEK</sequence>
<dbReference type="InterPro" id="IPR045304">
    <property type="entry name" value="LbH_SAT"/>
</dbReference>
<dbReference type="EC" id="2.3.1.30" evidence="4"/>
<evidence type="ECO:0000256" key="4">
    <source>
        <dbReference type="PIRNR" id="PIRNR000441"/>
    </source>
</evidence>
<dbReference type="PROSITE" id="PS00101">
    <property type="entry name" value="HEXAPEP_TRANSFERASES"/>
    <property type="match status" value="1"/>
</dbReference>
<name>A0A2N9VQR6_9HYPH</name>
<evidence type="ECO:0000256" key="3">
    <source>
        <dbReference type="ARBA" id="ARBA00023315"/>
    </source>
</evidence>
<dbReference type="CDD" id="cd03354">
    <property type="entry name" value="LbH_SAT"/>
    <property type="match status" value="1"/>
</dbReference>
<keyword evidence="5" id="KW-0812">Transmembrane</keyword>
<accession>A0A2N9VQR6</accession>
<comment type="catalytic activity">
    <reaction evidence="4">
        <text>L-serine + acetyl-CoA = O-acetyl-L-serine + CoA</text>
        <dbReference type="Rhea" id="RHEA:24560"/>
        <dbReference type="ChEBI" id="CHEBI:33384"/>
        <dbReference type="ChEBI" id="CHEBI:57287"/>
        <dbReference type="ChEBI" id="CHEBI:57288"/>
        <dbReference type="ChEBI" id="CHEBI:58340"/>
        <dbReference type="EC" id="2.3.1.30"/>
    </reaction>
</comment>
<proteinExistence type="inferred from homology"/>
<dbReference type="Gene3D" id="2.160.10.10">
    <property type="entry name" value="Hexapeptide repeat proteins"/>
    <property type="match status" value="1"/>
</dbReference>
<dbReference type="KEGG" id="pht:BLM14_11965"/>
<evidence type="ECO:0000256" key="5">
    <source>
        <dbReference type="SAM" id="Phobius"/>
    </source>
</evidence>
<dbReference type="OrthoDB" id="9803036at2"/>
<dbReference type="GO" id="GO:0005737">
    <property type="term" value="C:cytoplasm"/>
    <property type="evidence" value="ECO:0007669"/>
    <property type="project" value="InterPro"/>
</dbReference>
<keyword evidence="5" id="KW-1133">Transmembrane helix</keyword>
<evidence type="ECO:0000313" key="6">
    <source>
        <dbReference type="EMBL" id="PIO41834.1"/>
    </source>
</evidence>
<keyword evidence="3 4" id="KW-0012">Acyltransferase</keyword>
<dbReference type="RefSeq" id="WP_099999593.1">
    <property type="nucleotide sequence ID" value="NZ_CP017940.1"/>
</dbReference>
<dbReference type="InterPro" id="IPR011004">
    <property type="entry name" value="Trimer_LpxA-like_sf"/>
</dbReference>
<keyword evidence="5" id="KW-0472">Membrane</keyword>
<dbReference type="Proteomes" id="UP000232163">
    <property type="component" value="Unassembled WGS sequence"/>
</dbReference>
<reference evidence="6 7" key="1">
    <citation type="journal article" date="2017" name="Int J Environ Stud">
        <title>Does the Miocene-Pliocene relict legume Oxytropis triphylla form nitrogen-fixing nodules with a combination of bacterial strains?</title>
        <authorList>
            <person name="Safronova V."/>
            <person name="Belimov A."/>
            <person name="Sazanova A."/>
            <person name="Kuznetsova I."/>
            <person name="Popova J."/>
            <person name="Andronov E."/>
            <person name="Verkhozina A."/>
            <person name="Tikhonovich I."/>
        </authorList>
    </citation>
    <scope>NUCLEOTIDE SEQUENCE [LARGE SCALE GENOMIC DNA]</scope>
    <source>
        <strain evidence="6 7">Tri-38</strain>
    </source>
</reference>
<evidence type="ECO:0000256" key="1">
    <source>
        <dbReference type="ARBA" id="ARBA00022679"/>
    </source>
</evidence>
<gene>
    <name evidence="6" type="ORF">B5P45_22405</name>
</gene>
<protein>
    <recommendedName>
        <fullName evidence="4">Serine acetyltransferase</fullName>
        <ecNumber evidence="4">2.3.1.30</ecNumber>
    </recommendedName>
</protein>
<dbReference type="EMBL" id="MZMT01000053">
    <property type="protein sequence ID" value="PIO41834.1"/>
    <property type="molecule type" value="Genomic_DNA"/>
</dbReference>
<dbReference type="InterPro" id="IPR018357">
    <property type="entry name" value="Hexapep_transf_CS"/>
</dbReference>
<organism evidence="6 7">
    <name type="scientific">Phyllobacterium zundukense</name>
    <dbReference type="NCBI Taxonomy" id="1867719"/>
    <lineage>
        <taxon>Bacteria</taxon>
        <taxon>Pseudomonadati</taxon>
        <taxon>Pseudomonadota</taxon>
        <taxon>Alphaproteobacteria</taxon>
        <taxon>Hyphomicrobiales</taxon>
        <taxon>Phyllobacteriaceae</taxon>
        <taxon>Phyllobacterium</taxon>
    </lineage>
</organism>
<comment type="caution">
    <text evidence="6">The sequence shown here is derived from an EMBL/GenBank/DDBJ whole genome shotgun (WGS) entry which is preliminary data.</text>
</comment>
<keyword evidence="7" id="KW-1185">Reference proteome</keyword>
<feature type="transmembrane region" description="Helical" evidence="5">
    <location>
        <begin position="49"/>
        <end position="67"/>
    </location>
</feature>
<comment type="similarity">
    <text evidence="4">Belongs to the transferase hexapeptide repeat family.</text>
</comment>
<dbReference type="AlphaFoldDB" id="A0A2N9VQR6"/>
<dbReference type="GO" id="GO:0009001">
    <property type="term" value="F:serine O-acetyltransferase activity"/>
    <property type="evidence" value="ECO:0007669"/>
    <property type="project" value="UniProtKB-EC"/>
</dbReference>
<dbReference type="PIRSF" id="PIRSF000441">
    <property type="entry name" value="CysE"/>
    <property type="match status" value="1"/>
</dbReference>
<keyword evidence="2" id="KW-0677">Repeat</keyword>
<dbReference type="GO" id="GO:0006535">
    <property type="term" value="P:cysteine biosynthetic process from serine"/>
    <property type="evidence" value="ECO:0007669"/>
    <property type="project" value="InterPro"/>
</dbReference>
<evidence type="ECO:0000313" key="7">
    <source>
        <dbReference type="Proteomes" id="UP000232163"/>
    </source>
</evidence>
<evidence type="ECO:0000256" key="2">
    <source>
        <dbReference type="ARBA" id="ARBA00022737"/>
    </source>
</evidence>
<dbReference type="SUPFAM" id="SSF51161">
    <property type="entry name" value="Trimeric LpxA-like enzymes"/>
    <property type="match status" value="1"/>
</dbReference>